<dbReference type="Proteomes" id="UP000005824">
    <property type="component" value="Unassembled WGS sequence"/>
</dbReference>
<dbReference type="STRING" id="497964.CfE428DRAFT_1658"/>
<organism evidence="2 3">
    <name type="scientific">Chthoniobacter flavus Ellin428</name>
    <dbReference type="NCBI Taxonomy" id="497964"/>
    <lineage>
        <taxon>Bacteria</taxon>
        <taxon>Pseudomonadati</taxon>
        <taxon>Verrucomicrobiota</taxon>
        <taxon>Spartobacteria</taxon>
        <taxon>Chthoniobacterales</taxon>
        <taxon>Chthoniobacteraceae</taxon>
        <taxon>Chthoniobacter</taxon>
    </lineage>
</organism>
<dbReference type="InParanoid" id="B4CYC0"/>
<dbReference type="NCBIfam" id="TIGR02532">
    <property type="entry name" value="IV_pilin_GFxxxE"/>
    <property type="match status" value="1"/>
</dbReference>
<evidence type="ECO:0000256" key="1">
    <source>
        <dbReference type="SAM" id="Phobius"/>
    </source>
</evidence>
<accession>B4CYC0</accession>
<comment type="caution">
    <text evidence="2">The sequence shown here is derived from an EMBL/GenBank/DDBJ whole genome shotgun (WGS) entry which is preliminary data.</text>
</comment>
<protein>
    <recommendedName>
        <fullName evidence="4">Verru_Chthon cassette protein D</fullName>
    </recommendedName>
</protein>
<dbReference type="AlphaFoldDB" id="B4CYC0"/>
<dbReference type="Gene3D" id="3.30.700.10">
    <property type="entry name" value="Glycoprotein, Type 4 Pilin"/>
    <property type="match status" value="1"/>
</dbReference>
<gene>
    <name evidence="2" type="ORF">CfE428DRAFT_1658</name>
</gene>
<dbReference type="eggNOG" id="ENOG5033WK2">
    <property type="taxonomic scope" value="Bacteria"/>
</dbReference>
<evidence type="ECO:0000313" key="2">
    <source>
        <dbReference type="EMBL" id="EDY20461.1"/>
    </source>
</evidence>
<evidence type="ECO:0008006" key="4">
    <source>
        <dbReference type="Google" id="ProtNLM"/>
    </source>
</evidence>
<reference evidence="2 3" key="1">
    <citation type="journal article" date="2011" name="J. Bacteriol.">
        <title>Genome sequence of Chthoniobacter flavus Ellin428, an aerobic heterotrophic soil bacterium.</title>
        <authorList>
            <person name="Kant R."/>
            <person name="van Passel M.W."/>
            <person name="Palva A."/>
            <person name="Lucas S."/>
            <person name="Lapidus A."/>
            <person name="Glavina Del Rio T."/>
            <person name="Dalin E."/>
            <person name="Tice H."/>
            <person name="Bruce D."/>
            <person name="Goodwin L."/>
            <person name="Pitluck S."/>
            <person name="Larimer F.W."/>
            <person name="Land M.L."/>
            <person name="Hauser L."/>
            <person name="Sangwan P."/>
            <person name="de Vos W.M."/>
            <person name="Janssen P.H."/>
            <person name="Smidt H."/>
        </authorList>
    </citation>
    <scope>NUCLEOTIDE SEQUENCE [LARGE SCALE GENOMIC DNA]</scope>
    <source>
        <strain evidence="2 3">Ellin428</strain>
    </source>
</reference>
<keyword evidence="1" id="KW-0472">Membrane</keyword>
<keyword evidence="3" id="KW-1185">Reference proteome</keyword>
<dbReference type="SUPFAM" id="SSF54523">
    <property type="entry name" value="Pili subunits"/>
    <property type="match status" value="1"/>
</dbReference>
<sequence>MERQHFAMSSSTDPARTSLAAFSLVELMVVVAIIAIIAGFVVPATTDVVQSSRLSNCAVNLMNQLNAARMLAIRMNQPVEMHFYQYADTEDPGQTPAYHGCDMWVNGIRYSTMTTFETGVVLSAMKDASGQSWSSILDPSVNTLGTNQPLPTGIKIGRAASSPAPTYSYFQFRPDGSTNLSGSQQWTLTLLMEKDSARTVLPSNFVSIVLDPLTGGVRMLSP</sequence>
<dbReference type="InterPro" id="IPR045584">
    <property type="entry name" value="Pilin-like"/>
</dbReference>
<dbReference type="InterPro" id="IPR012902">
    <property type="entry name" value="N_methyl_site"/>
</dbReference>
<dbReference type="PANTHER" id="PTHR30093">
    <property type="entry name" value="GENERAL SECRETION PATHWAY PROTEIN G"/>
    <property type="match status" value="1"/>
</dbReference>
<name>B4CYC0_9BACT</name>
<evidence type="ECO:0000313" key="3">
    <source>
        <dbReference type="Proteomes" id="UP000005824"/>
    </source>
</evidence>
<keyword evidence="1" id="KW-0812">Transmembrane</keyword>
<feature type="transmembrane region" description="Helical" evidence="1">
    <location>
        <begin position="21"/>
        <end position="42"/>
    </location>
</feature>
<dbReference type="EMBL" id="ABVL01000004">
    <property type="protein sequence ID" value="EDY20461.1"/>
    <property type="molecule type" value="Genomic_DNA"/>
</dbReference>
<keyword evidence="1" id="KW-1133">Transmembrane helix</keyword>
<dbReference type="NCBIfam" id="TIGR02596">
    <property type="entry name" value="Verru_Chthon cassette protein D"/>
    <property type="match status" value="1"/>
</dbReference>
<proteinExistence type="predicted"/>
<dbReference type="InterPro" id="IPR019836">
    <property type="entry name" value="Verru/Chthon_D"/>
</dbReference>